<evidence type="ECO:0000256" key="1">
    <source>
        <dbReference type="SAM" id="Phobius"/>
    </source>
</evidence>
<organism evidence="2 3">
    <name type="scientific">[Pantoea] beijingensis</name>
    <dbReference type="NCBI Taxonomy" id="1324864"/>
    <lineage>
        <taxon>Bacteria</taxon>
        <taxon>Pseudomonadati</taxon>
        <taxon>Pseudomonadota</taxon>
        <taxon>Gammaproteobacteria</taxon>
        <taxon>Enterobacterales</taxon>
        <taxon>Erwiniaceae</taxon>
        <taxon>Erwinia</taxon>
    </lineage>
</organism>
<comment type="caution">
    <text evidence="2">The sequence shown here is derived from an EMBL/GenBank/DDBJ whole genome shotgun (WGS) entry which is preliminary data.</text>
</comment>
<keyword evidence="1" id="KW-0812">Transmembrane</keyword>
<accession>A0A443ICY5</accession>
<name>A0A443ICY5_9GAMM</name>
<dbReference type="RefSeq" id="WP_128177737.1">
    <property type="nucleotide sequence ID" value="NZ_CP071409.1"/>
</dbReference>
<reference evidence="2 3" key="1">
    <citation type="submission" date="2014-04" db="EMBL/GenBank/DDBJ databases">
        <title>Draft genome sequence of Pantoea beijingensis strain LMG 27579, an emerging pathogen to Pleurotus eryngii with potential industrial application.</title>
        <authorList>
            <person name="Xu F."/>
            <person name="Liu Y."/>
            <person name="Wang S."/>
            <person name="Yin Y."/>
            <person name="Ma Y."/>
            <person name="Zhao S."/>
            <person name="Rong C."/>
        </authorList>
    </citation>
    <scope>NUCLEOTIDE SEQUENCE [LARGE SCALE GENOMIC DNA]</scope>
    <source>
        <strain evidence="2 3">LMG 27579</strain>
    </source>
</reference>
<sequence length="96" mass="10380">MRSFGELSKPVLVLEVMGIFLLALAMLSINRWGVMPAVLSGKGPATLMFFTGIVLMLPAAITLMWRTAQALAPELFGRAKRGKNNPQSGDSHDADH</sequence>
<feature type="transmembrane region" description="Helical" evidence="1">
    <location>
        <begin position="12"/>
        <end position="33"/>
    </location>
</feature>
<dbReference type="AlphaFoldDB" id="A0A443ICY5"/>
<protein>
    <recommendedName>
        <fullName evidence="4">DUF1418 family protein</fullName>
    </recommendedName>
</protein>
<keyword evidence="1" id="KW-1133">Transmembrane helix</keyword>
<keyword evidence="3" id="KW-1185">Reference proteome</keyword>
<evidence type="ECO:0000313" key="3">
    <source>
        <dbReference type="Proteomes" id="UP000288794"/>
    </source>
</evidence>
<feature type="transmembrane region" description="Helical" evidence="1">
    <location>
        <begin position="45"/>
        <end position="65"/>
    </location>
</feature>
<keyword evidence="1" id="KW-0472">Membrane</keyword>
<dbReference type="Proteomes" id="UP000288794">
    <property type="component" value="Unassembled WGS sequence"/>
</dbReference>
<evidence type="ECO:0008006" key="4">
    <source>
        <dbReference type="Google" id="ProtNLM"/>
    </source>
</evidence>
<evidence type="ECO:0000313" key="2">
    <source>
        <dbReference type="EMBL" id="RWR02068.1"/>
    </source>
</evidence>
<dbReference type="Pfam" id="PF07214">
    <property type="entry name" value="DUF1418"/>
    <property type="match status" value="1"/>
</dbReference>
<gene>
    <name evidence="2" type="ORF">ED28_10575</name>
</gene>
<proteinExistence type="predicted"/>
<dbReference type="InterPro" id="IPR010815">
    <property type="entry name" value="DUF1418"/>
</dbReference>
<dbReference type="EMBL" id="JMEE01000031">
    <property type="protein sequence ID" value="RWR02068.1"/>
    <property type="molecule type" value="Genomic_DNA"/>
</dbReference>